<organism evidence="1 2">
    <name type="scientific">Botryosphaeria dothidea</name>
    <dbReference type="NCBI Taxonomy" id="55169"/>
    <lineage>
        <taxon>Eukaryota</taxon>
        <taxon>Fungi</taxon>
        <taxon>Dikarya</taxon>
        <taxon>Ascomycota</taxon>
        <taxon>Pezizomycotina</taxon>
        <taxon>Dothideomycetes</taxon>
        <taxon>Dothideomycetes incertae sedis</taxon>
        <taxon>Botryosphaeriales</taxon>
        <taxon>Botryosphaeriaceae</taxon>
        <taxon>Botryosphaeria</taxon>
    </lineage>
</organism>
<name>A0A8H4J295_9PEZI</name>
<accession>A0A8H4J295</accession>
<gene>
    <name evidence="1" type="ORF">GTA08_BOTSDO12592</name>
</gene>
<dbReference type="EMBL" id="WWBZ02000008">
    <property type="protein sequence ID" value="KAF4311745.1"/>
    <property type="molecule type" value="Genomic_DNA"/>
</dbReference>
<evidence type="ECO:0000313" key="1">
    <source>
        <dbReference type="EMBL" id="KAF4311745.1"/>
    </source>
</evidence>
<evidence type="ECO:0000313" key="2">
    <source>
        <dbReference type="Proteomes" id="UP000572817"/>
    </source>
</evidence>
<keyword evidence="2" id="KW-1185">Reference proteome</keyword>
<dbReference type="Proteomes" id="UP000572817">
    <property type="component" value="Unassembled WGS sequence"/>
</dbReference>
<proteinExistence type="predicted"/>
<reference evidence="1" key="1">
    <citation type="submission" date="2020-04" db="EMBL/GenBank/DDBJ databases">
        <title>Genome Assembly and Annotation of Botryosphaeria dothidea sdau 11-99, a Latent Pathogen of Apple Fruit Ring Rot in China.</title>
        <authorList>
            <person name="Yu C."/>
            <person name="Diao Y."/>
            <person name="Lu Q."/>
            <person name="Zhao J."/>
            <person name="Cui S."/>
            <person name="Peng C."/>
            <person name="He B."/>
            <person name="Liu H."/>
        </authorList>
    </citation>
    <scope>NUCLEOTIDE SEQUENCE [LARGE SCALE GENOMIC DNA]</scope>
    <source>
        <strain evidence="1">Sdau11-99</strain>
    </source>
</reference>
<dbReference type="Gene3D" id="2.60.120.200">
    <property type="match status" value="1"/>
</dbReference>
<dbReference type="OrthoDB" id="42525at2759"/>
<dbReference type="AlphaFoldDB" id="A0A8H4J295"/>
<sequence length="226" mass="25030">MATAQAVVTCINGAQPPRLHAAAGTDIANGTGDPKRSRYAFNAPLVYLKLQTACFRRCRAAFRCVSGYDVDLDQAGLILVWPRPGLVNPSAEEPGDEGSAPFYVMAGVERFRGCVMRSCVENVEGKLDWSTWPLDANAPGRRDCSRVEVEMIRSAERLVVVFILEGPDGTQQRILFRTMSCCFADDVLWVGFFAARPDWDGIIESSLEIDIEEFEVRSETEVMKIV</sequence>
<protein>
    <submittedName>
        <fullName evidence="1">Uncharacterized protein</fullName>
    </submittedName>
</protein>
<comment type="caution">
    <text evidence="1">The sequence shown here is derived from an EMBL/GenBank/DDBJ whole genome shotgun (WGS) entry which is preliminary data.</text>
</comment>